<reference evidence="4 5" key="1">
    <citation type="journal article" date="2014" name="Nat. Commun.">
        <title>Molecular traces of alternative social organization in a termite genome.</title>
        <authorList>
            <person name="Terrapon N."/>
            <person name="Li C."/>
            <person name="Robertson H.M."/>
            <person name="Ji L."/>
            <person name="Meng X."/>
            <person name="Booth W."/>
            <person name="Chen Z."/>
            <person name="Childers C.P."/>
            <person name="Glastad K.M."/>
            <person name="Gokhale K."/>
            <person name="Gowin J."/>
            <person name="Gronenberg W."/>
            <person name="Hermansen R.A."/>
            <person name="Hu H."/>
            <person name="Hunt B.G."/>
            <person name="Huylmans A.K."/>
            <person name="Khalil S.M."/>
            <person name="Mitchell R.D."/>
            <person name="Munoz-Torres M.C."/>
            <person name="Mustard J.A."/>
            <person name="Pan H."/>
            <person name="Reese J.T."/>
            <person name="Scharf M.E."/>
            <person name="Sun F."/>
            <person name="Vogel H."/>
            <person name="Xiao J."/>
            <person name="Yang W."/>
            <person name="Yang Z."/>
            <person name="Yang Z."/>
            <person name="Zhou J."/>
            <person name="Zhu J."/>
            <person name="Brent C.S."/>
            <person name="Elsik C.G."/>
            <person name="Goodisman M.A."/>
            <person name="Liberles D.A."/>
            <person name="Roe R.M."/>
            <person name="Vargo E.L."/>
            <person name="Vilcinskas A."/>
            <person name="Wang J."/>
            <person name="Bornberg-Bauer E."/>
            <person name="Korb J."/>
            <person name="Zhang G."/>
            <person name="Liebig J."/>
        </authorList>
    </citation>
    <scope>NUCLEOTIDE SEQUENCE [LARGE SCALE GENOMIC DNA]</scope>
    <source>
        <tissue evidence="4">Whole organism</tissue>
    </source>
</reference>
<dbReference type="PANTHER" id="PTHR48153:SF3">
    <property type="entry name" value="INACTIVE UFM1-SPECIFIC PROTEASE 1"/>
    <property type="match status" value="1"/>
</dbReference>
<dbReference type="OMA" id="AISWIIN"/>
<keyword evidence="5" id="KW-1185">Reference proteome</keyword>
<evidence type="ECO:0000313" key="4">
    <source>
        <dbReference type="EMBL" id="KDR18663.1"/>
    </source>
</evidence>
<dbReference type="PANTHER" id="PTHR48153">
    <property type="entry name" value="UFM1-SPECIFIC PROTEASE 2"/>
    <property type="match status" value="1"/>
</dbReference>
<dbReference type="STRING" id="136037.A0A067RF08"/>
<comment type="similarity">
    <text evidence="1">Belongs to the peptidase C78 family.</text>
</comment>
<dbReference type="Gene3D" id="3.90.70.130">
    <property type="match status" value="1"/>
</dbReference>
<name>A0A067RF08_ZOONE</name>
<dbReference type="AlphaFoldDB" id="A0A067RF08"/>
<gene>
    <name evidence="4" type="ORF">L798_07514</name>
</gene>
<keyword evidence="2" id="KW-0378">Hydrolase</keyword>
<evidence type="ECO:0000313" key="5">
    <source>
        <dbReference type="Proteomes" id="UP000027135"/>
    </source>
</evidence>
<proteinExistence type="inferred from homology"/>
<dbReference type="Proteomes" id="UP000027135">
    <property type="component" value="Unassembled WGS sequence"/>
</dbReference>
<dbReference type="InParanoid" id="A0A067RF08"/>
<dbReference type="OrthoDB" id="417506at2759"/>
<organism evidence="4 5">
    <name type="scientific">Zootermopsis nevadensis</name>
    <name type="common">Dampwood termite</name>
    <dbReference type="NCBI Taxonomy" id="136037"/>
    <lineage>
        <taxon>Eukaryota</taxon>
        <taxon>Metazoa</taxon>
        <taxon>Ecdysozoa</taxon>
        <taxon>Arthropoda</taxon>
        <taxon>Hexapoda</taxon>
        <taxon>Insecta</taxon>
        <taxon>Pterygota</taxon>
        <taxon>Neoptera</taxon>
        <taxon>Polyneoptera</taxon>
        <taxon>Dictyoptera</taxon>
        <taxon>Blattodea</taxon>
        <taxon>Blattoidea</taxon>
        <taxon>Termitoidae</taxon>
        <taxon>Termopsidae</taxon>
        <taxon>Zootermopsis</taxon>
    </lineage>
</organism>
<feature type="domain" description="UFSP1/2/DUB catalytic" evidence="3">
    <location>
        <begin position="28"/>
        <end position="213"/>
    </location>
</feature>
<dbReference type="GO" id="GO:0071567">
    <property type="term" value="F:deUFMylase activity"/>
    <property type="evidence" value="ECO:0007669"/>
    <property type="project" value="UniProtKB-ARBA"/>
</dbReference>
<dbReference type="Pfam" id="PF07910">
    <property type="entry name" value="Peptidase_C78"/>
    <property type="match status" value="1"/>
</dbReference>
<sequence length="222" mass="24947">MASGPGDYTEHLLQNVHEDIVPPTTDGTTTLIQGSYQYYHYGCDGLNDRGWGCGYRTLQTICSWIVDTMRHSSAVPSILAIQQVLIHLEDKPSNFVGSRDWIGSFEVCLVLDHLYGVLSKIIHVTKGSDLHHHIPSLVEHFNKYGSPLMMGGDQDCSAKAVVGVHSSDSDTYLLIVDPHYIGKARNCHELQKMGWVKWQHTNEFVHGSFYNICLPQLVHRKC</sequence>
<dbReference type="InterPro" id="IPR038765">
    <property type="entry name" value="Papain-like_cys_pep_sf"/>
</dbReference>
<dbReference type="MEROPS" id="C78.001"/>
<evidence type="ECO:0000256" key="1">
    <source>
        <dbReference type="ARBA" id="ARBA00008552"/>
    </source>
</evidence>
<evidence type="ECO:0000256" key="2">
    <source>
        <dbReference type="ARBA" id="ARBA00022801"/>
    </source>
</evidence>
<dbReference type="EMBL" id="KK852678">
    <property type="protein sequence ID" value="KDR18663.1"/>
    <property type="molecule type" value="Genomic_DNA"/>
</dbReference>
<accession>A0A067RF08</accession>
<dbReference type="SUPFAM" id="SSF54001">
    <property type="entry name" value="Cysteine proteinases"/>
    <property type="match status" value="1"/>
</dbReference>
<evidence type="ECO:0000259" key="3">
    <source>
        <dbReference type="Pfam" id="PF07910"/>
    </source>
</evidence>
<protein>
    <recommendedName>
        <fullName evidence="3">UFSP1/2/DUB catalytic domain-containing protein</fullName>
    </recommendedName>
</protein>
<dbReference type="InterPro" id="IPR012462">
    <property type="entry name" value="UFSP1/2_DUB_cat"/>
</dbReference>
<dbReference type="eggNOG" id="KOG2433">
    <property type="taxonomic scope" value="Eukaryota"/>
</dbReference>